<evidence type="ECO:0000256" key="3">
    <source>
        <dbReference type="ARBA" id="ARBA00022525"/>
    </source>
</evidence>
<dbReference type="Gene3D" id="2.60.120.970">
    <property type="match status" value="1"/>
</dbReference>
<dbReference type="KEGG" id="dpa:109541145"/>
<accession>A0AAR5PWU0</accession>
<keyword evidence="5" id="KW-1015">Disulfide bond</keyword>
<evidence type="ECO:0000256" key="7">
    <source>
        <dbReference type="SAM" id="Phobius"/>
    </source>
</evidence>
<dbReference type="GO" id="GO:0008083">
    <property type="term" value="F:growth factor activity"/>
    <property type="evidence" value="ECO:0007669"/>
    <property type="project" value="UniProtKB-KW"/>
</dbReference>
<reference evidence="9" key="2">
    <citation type="submission" date="2024-08" db="UniProtKB">
        <authorList>
            <consortium name="EnsemblMetazoa"/>
        </authorList>
    </citation>
    <scope>IDENTIFICATION</scope>
</reference>
<evidence type="ECO:0000313" key="10">
    <source>
        <dbReference type="Proteomes" id="UP000019118"/>
    </source>
</evidence>
<dbReference type="PRINTS" id="PR00669">
    <property type="entry name" value="INHIBINA"/>
</dbReference>
<protein>
    <recommendedName>
        <fullName evidence="8">TGF-beta family profile domain-containing protein</fullName>
    </recommendedName>
</protein>
<dbReference type="SUPFAM" id="SSF57501">
    <property type="entry name" value="Cystine-knot cytokines"/>
    <property type="match status" value="1"/>
</dbReference>
<feature type="domain" description="TGF-beta family profile" evidence="8">
    <location>
        <begin position="314"/>
        <end position="433"/>
    </location>
</feature>
<dbReference type="InterPro" id="IPR029034">
    <property type="entry name" value="Cystine-knot_cytokine"/>
</dbReference>
<dbReference type="Gene3D" id="2.10.90.10">
    <property type="entry name" value="Cystine-knot cytokines"/>
    <property type="match status" value="1"/>
</dbReference>
<proteinExistence type="inferred from homology"/>
<evidence type="ECO:0000256" key="6">
    <source>
        <dbReference type="RuleBase" id="RU000354"/>
    </source>
</evidence>
<dbReference type="SMART" id="SM00204">
    <property type="entry name" value="TGFB"/>
    <property type="match status" value="1"/>
</dbReference>
<evidence type="ECO:0000256" key="1">
    <source>
        <dbReference type="ARBA" id="ARBA00004613"/>
    </source>
</evidence>
<keyword evidence="7" id="KW-0812">Transmembrane</keyword>
<keyword evidence="7" id="KW-0472">Membrane</keyword>
<evidence type="ECO:0000256" key="5">
    <source>
        <dbReference type="ARBA" id="ARBA00023157"/>
    </source>
</evidence>
<sequence length="433" mass="49732">MLRHGGVKFMFKREIPCINLKHFVNKLVCLMRIFSAMYRIMLTLVYIFVLSGSVRYVAGGIFPSSFYFRLVTQSEIPQENSVDSEIDDPDTVGTISEADFTALRIEYIKNQILKKLRLKEKPQITIADLPKPIKENENLLPNQDTNFFSRYDDDFYGKTTQAVVLPYEDEARCLRKVNYPSACLPFQMPNDIHSSDVSTAELWFHKKADIMDAHNQTFIIYEVAHWDTNKSFQKTNPIAIRDTNIKEGWLKVDVTYVVKNWLDFQDSPIHAINVLCKTCGLDKSQSPVSFSGDLKPFLIIYTHSQQRRSLMHRRPKRSSECKDSPNECCRESLYVSFAEIGWNDWIIKPEGYNAFFCRGSCTTPTAIMNSATHHNSILQKVMGKNNQRGSRPELTPCCAATQFQQLHLIYMDGNKTLTTKSLSNMIVETCACM</sequence>
<reference evidence="10" key="1">
    <citation type="journal article" date="2013" name="Genome Biol.">
        <title>Draft genome of the mountain pine beetle, Dendroctonus ponderosae Hopkins, a major forest pest.</title>
        <authorList>
            <person name="Keeling C.I."/>
            <person name="Yuen M.M."/>
            <person name="Liao N.Y."/>
            <person name="Docking T.R."/>
            <person name="Chan S.K."/>
            <person name="Taylor G.A."/>
            <person name="Palmquist D.L."/>
            <person name="Jackman S.D."/>
            <person name="Nguyen A."/>
            <person name="Li M."/>
            <person name="Henderson H."/>
            <person name="Janes J.K."/>
            <person name="Zhao Y."/>
            <person name="Pandoh P."/>
            <person name="Moore R."/>
            <person name="Sperling F.A."/>
            <person name="Huber D.P."/>
            <person name="Birol I."/>
            <person name="Jones S.J."/>
            <person name="Bohlmann J."/>
        </authorList>
    </citation>
    <scope>NUCLEOTIDE SEQUENCE</scope>
</reference>
<keyword evidence="4 6" id="KW-0339">Growth factor</keyword>
<dbReference type="Proteomes" id="UP000019118">
    <property type="component" value="Unassembled WGS sequence"/>
</dbReference>
<keyword evidence="7" id="KW-1133">Transmembrane helix</keyword>
<comment type="similarity">
    <text evidence="2 6">Belongs to the TGF-beta family.</text>
</comment>
<evidence type="ECO:0000256" key="2">
    <source>
        <dbReference type="ARBA" id="ARBA00006656"/>
    </source>
</evidence>
<dbReference type="EnsemblMetazoa" id="XM_019909909.1">
    <property type="protein sequence ID" value="XP_019765468.1"/>
    <property type="gene ID" value="LOC109541145"/>
</dbReference>
<dbReference type="InterPro" id="IPR015615">
    <property type="entry name" value="TGF-beta-rel"/>
</dbReference>
<dbReference type="GO" id="GO:0005125">
    <property type="term" value="F:cytokine activity"/>
    <property type="evidence" value="ECO:0007669"/>
    <property type="project" value="TreeGrafter"/>
</dbReference>
<dbReference type="GeneID" id="109541145"/>
<dbReference type="AlphaFoldDB" id="A0AAR5PWU0"/>
<name>A0AAR5PWU0_DENPD</name>
<evidence type="ECO:0000259" key="8">
    <source>
        <dbReference type="PROSITE" id="PS51362"/>
    </source>
</evidence>
<dbReference type="PROSITE" id="PS00250">
    <property type="entry name" value="TGF_BETA_1"/>
    <property type="match status" value="1"/>
</dbReference>
<comment type="subcellular location">
    <subcellularLocation>
        <location evidence="1">Secreted</location>
    </subcellularLocation>
</comment>
<evidence type="ECO:0000256" key="4">
    <source>
        <dbReference type="ARBA" id="ARBA00023030"/>
    </source>
</evidence>
<keyword evidence="10" id="KW-1185">Reference proteome</keyword>
<dbReference type="PANTHER" id="PTHR11848:SF298">
    <property type="entry name" value="DAWDLE, ISOFORM A"/>
    <property type="match status" value="1"/>
</dbReference>
<dbReference type="CDD" id="cd13752">
    <property type="entry name" value="TGF_beta_INHB"/>
    <property type="match status" value="1"/>
</dbReference>
<dbReference type="PROSITE" id="PS51362">
    <property type="entry name" value="TGF_BETA_2"/>
    <property type="match status" value="1"/>
</dbReference>
<dbReference type="PANTHER" id="PTHR11848">
    <property type="entry name" value="TGF-BETA FAMILY"/>
    <property type="match status" value="1"/>
</dbReference>
<dbReference type="GO" id="GO:0005615">
    <property type="term" value="C:extracellular space"/>
    <property type="evidence" value="ECO:0007669"/>
    <property type="project" value="TreeGrafter"/>
</dbReference>
<evidence type="ECO:0000313" key="9">
    <source>
        <dbReference type="EnsemblMetazoa" id="XP_019765468.1"/>
    </source>
</evidence>
<dbReference type="InterPro" id="IPR001839">
    <property type="entry name" value="TGF-b_C"/>
</dbReference>
<organism evidence="9 10">
    <name type="scientific">Dendroctonus ponderosae</name>
    <name type="common">Mountain pine beetle</name>
    <dbReference type="NCBI Taxonomy" id="77166"/>
    <lineage>
        <taxon>Eukaryota</taxon>
        <taxon>Metazoa</taxon>
        <taxon>Ecdysozoa</taxon>
        <taxon>Arthropoda</taxon>
        <taxon>Hexapoda</taxon>
        <taxon>Insecta</taxon>
        <taxon>Pterygota</taxon>
        <taxon>Neoptera</taxon>
        <taxon>Endopterygota</taxon>
        <taxon>Coleoptera</taxon>
        <taxon>Polyphaga</taxon>
        <taxon>Cucujiformia</taxon>
        <taxon>Curculionidae</taxon>
        <taxon>Scolytinae</taxon>
        <taxon>Dendroctonus</taxon>
    </lineage>
</organism>
<dbReference type="InterPro" id="IPR017948">
    <property type="entry name" value="TGFb_CS"/>
</dbReference>
<feature type="transmembrane region" description="Helical" evidence="7">
    <location>
        <begin position="36"/>
        <end position="58"/>
    </location>
</feature>
<keyword evidence="3" id="KW-0964">Secreted</keyword>
<dbReference type="Pfam" id="PF00019">
    <property type="entry name" value="TGF_beta"/>
    <property type="match status" value="1"/>
</dbReference>